<reference evidence="9 10" key="1">
    <citation type="submission" date="2019-02" db="EMBL/GenBank/DDBJ databases">
        <title>Deep-cultivation of Planctomycetes and their phenomic and genomic characterization uncovers novel biology.</title>
        <authorList>
            <person name="Wiegand S."/>
            <person name="Jogler M."/>
            <person name="Boedeker C."/>
            <person name="Pinto D."/>
            <person name="Vollmers J."/>
            <person name="Rivas-Marin E."/>
            <person name="Kohn T."/>
            <person name="Peeters S.H."/>
            <person name="Heuer A."/>
            <person name="Rast P."/>
            <person name="Oberbeckmann S."/>
            <person name="Bunk B."/>
            <person name="Jeske O."/>
            <person name="Meyerdierks A."/>
            <person name="Storesund J.E."/>
            <person name="Kallscheuer N."/>
            <person name="Luecker S."/>
            <person name="Lage O.M."/>
            <person name="Pohl T."/>
            <person name="Merkel B.J."/>
            <person name="Hornburger P."/>
            <person name="Mueller R.-W."/>
            <person name="Bruemmer F."/>
            <person name="Labrenz M."/>
            <person name="Spormann A.M."/>
            <person name="Op Den Camp H."/>
            <person name="Overmann J."/>
            <person name="Amann R."/>
            <person name="Jetten M.S.M."/>
            <person name="Mascher T."/>
            <person name="Medema M.H."/>
            <person name="Devos D.P."/>
            <person name="Kaster A.-K."/>
            <person name="Ovreas L."/>
            <person name="Rohde M."/>
            <person name="Galperin M.Y."/>
            <person name="Jogler C."/>
        </authorList>
    </citation>
    <scope>NUCLEOTIDE SEQUENCE [LARGE SCALE GENOMIC DNA]</scope>
    <source>
        <strain evidence="9 10">Poly59</strain>
    </source>
</reference>
<protein>
    <recommendedName>
        <fullName evidence="6">TVP38/TMEM64 family membrane protein</fullName>
    </recommendedName>
</protein>
<evidence type="ECO:0000313" key="9">
    <source>
        <dbReference type="EMBL" id="TWU46858.1"/>
    </source>
</evidence>
<evidence type="ECO:0000256" key="2">
    <source>
        <dbReference type="ARBA" id="ARBA00022475"/>
    </source>
</evidence>
<feature type="region of interest" description="Disordered" evidence="7">
    <location>
        <begin position="1"/>
        <end position="23"/>
    </location>
</feature>
<dbReference type="RefSeq" id="WP_146537297.1">
    <property type="nucleotide sequence ID" value="NZ_SJPX01000006.1"/>
</dbReference>
<evidence type="ECO:0000259" key="8">
    <source>
        <dbReference type="Pfam" id="PF09335"/>
    </source>
</evidence>
<dbReference type="EMBL" id="SJPX01000006">
    <property type="protein sequence ID" value="TWU46858.1"/>
    <property type="molecule type" value="Genomic_DNA"/>
</dbReference>
<gene>
    <name evidence="9" type="ORF">Poly59_58310</name>
</gene>
<evidence type="ECO:0000256" key="5">
    <source>
        <dbReference type="ARBA" id="ARBA00023136"/>
    </source>
</evidence>
<feature type="transmembrane region" description="Helical" evidence="6">
    <location>
        <begin position="208"/>
        <end position="226"/>
    </location>
</feature>
<evidence type="ECO:0000256" key="7">
    <source>
        <dbReference type="SAM" id="MobiDB-lite"/>
    </source>
</evidence>
<keyword evidence="4 6" id="KW-1133">Transmembrane helix</keyword>
<comment type="subcellular location">
    <subcellularLocation>
        <location evidence="1 6">Cell membrane</location>
        <topology evidence="1 6">Multi-pass membrane protein</topology>
    </subcellularLocation>
</comment>
<feature type="transmembrane region" description="Helical" evidence="6">
    <location>
        <begin position="179"/>
        <end position="202"/>
    </location>
</feature>
<evidence type="ECO:0000256" key="4">
    <source>
        <dbReference type="ARBA" id="ARBA00022989"/>
    </source>
</evidence>
<comment type="caution">
    <text evidence="9">The sequence shown here is derived from an EMBL/GenBank/DDBJ whole genome shotgun (WGS) entry which is preliminary data.</text>
</comment>
<dbReference type="InterPro" id="IPR032816">
    <property type="entry name" value="VTT_dom"/>
</dbReference>
<evidence type="ECO:0000256" key="1">
    <source>
        <dbReference type="ARBA" id="ARBA00004651"/>
    </source>
</evidence>
<dbReference type="InterPro" id="IPR015414">
    <property type="entry name" value="TMEM64"/>
</dbReference>
<dbReference type="PANTHER" id="PTHR12677:SF59">
    <property type="entry name" value="GOLGI APPARATUS MEMBRANE PROTEIN TVP38-RELATED"/>
    <property type="match status" value="1"/>
</dbReference>
<feature type="transmembrane region" description="Helical" evidence="6">
    <location>
        <begin position="98"/>
        <end position="120"/>
    </location>
</feature>
<organism evidence="9 10">
    <name type="scientific">Rubripirellula reticaptiva</name>
    <dbReference type="NCBI Taxonomy" id="2528013"/>
    <lineage>
        <taxon>Bacteria</taxon>
        <taxon>Pseudomonadati</taxon>
        <taxon>Planctomycetota</taxon>
        <taxon>Planctomycetia</taxon>
        <taxon>Pirellulales</taxon>
        <taxon>Pirellulaceae</taxon>
        <taxon>Rubripirellula</taxon>
    </lineage>
</organism>
<feature type="domain" description="VTT" evidence="8">
    <location>
        <begin position="83"/>
        <end position="199"/>
    </location>
</feature>
<dbReference type="Pfam" id="PF09335">
    <property type="entry name" value="VTT_dom"/>
    <property type="match status" value="1"/>
</dbReference>
<name>A0A5C6ED60_9BACT</name>
<dbReference type="GO" id="GO:0005886">
    <property type="term" value="C:plasma membrane"/>
    <property type="evidence" value="ECO:0007669"/>
    <property type="project" value="UniProtKB-SubCell"/>
</dbReference>
<proteinExistence type="inferred from homology"/>
<feature type="transmembrane region" description="Helical" evidence="6">
    <location>
        <begin position="70"/>
        <end position="91"/>
    </location>
</feature>
<keyword evidence="3 6" id="KW-0812">Transmembrane</keyword>
<evidence type="ECO:0000256" key="6">
    <source>
        <dbReference type="RuleBase" id="RU366058"/>
    </source>
</evidence>
<dbReference type="AlphaFoldDB" id="A0A5C6ED60"/>
<dbReference type="Proteomes" id="UP000317977">
    <property type="component" value="Unassembled WGS sequence"/>
</dbReference>
<keyword evidence="5 6" id="KW-0472">Membrane</keyword>
<dbReference type="OrthoDB" id="195800at2"/>
<feature type="transmembrane region" description="Helical" evidence="6">
    <location>
        <begin position="148"/>
        <end position="167"/>
    </location>
</feature>
<keyword evidence="2 6" id="KW-1003">Cell membrane</keyword>
<keyword evidence="10" id="KW-1185">Reference proteome</keyword>
<dbReference type="PANTHER" id="PTHR12677">
    <property type="entry name" value="GOLGI APPARATUS MEMBRANE PROTEIN TVP38-RELATED"/>
    <property type="match status" value="1"/>
</dbReference>
<feature type="compositionally biased region" description="Basic and acidic residues" evidence="7">
    <location>
        <begin position="10"/>
        <end position="23"/>
    </location>
</feature>
<sequence length="240" mass="26934">MTTAEADTSLEQKDVQARESADAKPSRSVNRKLRMLFAGSILTLMAYLYWQDQLTQESLKQFGAALPTWLFLPAYLVLPLFGFPISVALLASGLKYGFALSILIAFVGMAFHTFVAWHIAHGNHRRRLEAWLSQTRFELPTIPERHQIWFTALFVTVPGLPYALKLYSLALTNLPFRRYMFIVWFCHVMNSVVFIGLGAAAAKVDPKLMIGAAVLAVLMLAISTWLKALLNKRSANNEVT</sequence>
<accession>A0A5C6ED60</accession>
<comment type="similarity">
    <text evidence="6">Belongs to the TVP38/TMEM64 family.</text>
</comment>
<feature type="transmembrane region" description="Helical" evidence="6">
    <location>
        <begin position="33"/>
        <end position="50"/>
    </location>
</feature>
<evidence type="ECO:0000256" key="3">
    <source>
        <dbReference type="ARBA" id="ARBA00022692"/>
    </source>
</evidence>
<evidence type="ECO:0000313" key="10">
    <source>
        <dbReference type="Proteomes" id="UP000317977"/>
    </source>
</evidence>